<dbReference type="Proteomes" id="UP001392318">
    <property type="component" value="Unassembled WGS sequence"/>
</dbReference>
<sequence length="279" mass="28792">MKRHPLVTARATRHHYPARTAFAELRGELARPASPTRRTVVAVISAVLLGGCGGGSNNTSTASTQPVSVPLQAAFANEVDNGDTASFSVSGTIDNVSVTGSGTLTDSPPVVATFNGATVLETRQTITDTVVENGVPITVTETKAIFSDPGTSAEVGQINDDGSVDVITQIDPIPASAPVGSSGVLGEGIEYSNSSEQTTVGTVEETYAVGSGAGSAGGSSTATCDVVDVVKEVKDNNKNQIRKSEKKTCVDDRGNSRFVSGEEHERDNGRDDDLNETGH</sequence>
<evidence type="ECO:0000313" key="1">
    <source>
        <dbReference type="EMBL" id="MEM5403600.1"/>
    </source>
</evidence>
<dbReference type="EMBL" id="JAYMRU010000022">
    <property type="protein sequence ID" value="MEM5403600.1"/>
    <property type="molecule type" value="Genomic_DNA"/>
</dbReference>
<accession>A0ACC6RPE4</accession>
<proteinExistence type="predicted"/>
<protein>
    <submittedName>
        <fullName evidence="1">Uncharacterized protein</fullName>
    </submittedName>
</protein>
<gene>
    <name evidence="1" type="ORF">VSR83_26790</name>
</gene>
<reference evidence="1" key="1">
    <citation type="submission" date="2024-01" db="EMBL/GenBank/DDBJ databases">
        <title>The diversity of rhizobia nodulating Mimosa spp. in eleven states of Brazil covering several biomes is determined by host plant, location, and edaphic factors.</title>
        <authorList>
            <person name="Rouws L."/>
            <person name="Barauna A."/>
            <person name="Beukes C."/>
            <person name="De Faria S.M."/>
            <person name="Gross E."/>
            <person name="Dos Reis Junior F.B."/>
            <person name="Simon M."/>
            <person name="Maluk M."/>
            <person name="Odee D.W."/>
            <person name="Kenicer G."/>
            <person name="Young J.P.W."/>
            <person name="Reis V.M."/>
            <person name="Zilli J."/>
            <person name="James E.K."/>
        </authorList>
    </citation>
    <scope>NUCLEOTIDE SEQUENCE</scope>
    <source>
        <strain evidence="1">JPY452</strain>
    </source>
</reference>
<organism evidence="1 2">
    <name type="scientific">Paraburkholderia unamae</name>
    <dbReference type="NCBI Taxonomy" id="219649"/>
    <lineage>
        <taxon>Bacteria</taxon>
        <taxon>Pseudomonadati</taxon>
        <taxon>Pseudomonadota</taxon>
        <taxon>Betaproteobacteria</taxon>
        <taxon>Burkholderiales</taxon>
        <taxon>Burkholderiaceae</taxon>
        <taxon>Paraburkholderia</taxon>
    </lineage>
</organism>
<comment type="caution">
    <text evidence="1">The sequence shown here is derived from an EMBL/GenBank/DDBJ whole genome shotgun (WGS) entry which is preliminary data.</text>
</comment>
<name>A0ACC6RPE4_9BURK</name>
<keyword evidence="2" id="KW-1185">Reference proteome</keyword>
<evidence type="ECO:0000313" key="2">
    <source>
        <dbReference type="Proteomes" id="UP001392318"/>
    </source>
</evidence>